<dbReference type="AlphaFoldDB" id="A0ABD3TYF1"/>
<keyword evidence="1" id="KW-0812">Transmembrane</keyword>
<protein>
    <submittedName>
        <fullName evidence="2">Uncharacterized protein</fullName>
    </submittedName>
</protein>
<evidence type="ECO:0000313" key="3">
    <source>
        <dbReference type="Proteomes" id="UP001634394"/>
    </source>
</evidence>
<keyword evidence="3" id="KW-1185">Reference proteome</keyword>
<evidence type="ECO:0000256" key="1">
    <source>
        <dbReference type="SAM" id="Phobius"/>
    </source>
</evidence>
<keyword evidence="1" id="KW-0472">Membrane</keyword>
<comment type="caution">
    <text evidence="2">The sequence shown here is derived from an EMBL/GenBank/DDBJ whole genome shotgun (WGS) entry which is preliminary data.</text>
</comment>
<organism evidence="2 3">
    <name type="scientific">Sinanodonta woodiana</name>
    <name type="common">Chinese pond mussel</name>
    <name type="synonym">Anodonta woodiana</name>
    <dbReference type="NCBI Taxonomy" id="1069815"/>
    <lineage>
        <taxon>Eukaryota</taxon>
        <taxon>Metazoa</taxon>
        <taxon>Spiralia</taxon>
        <taxon>Lophotrochozoa</taxon>
        <taxon>Mollusca</taxon>
        <taxon>Bivalvia</taxon>
        <taxon>Autobranchia</taxon>
        <taxon>Heteroconchia</taxon>
        <taxon>Palaeoheterodonta</taxon>
        <taxon>Unionida</taxon>
        <taxon>Unionoidea</taxon>
        <taxon>Unionidae</taxon>
        <taxon>Unioninae</taxon>
        <taxon>Sinanodonta</taxon>
    </lineage>
</organism>
<feature type="transmembrane region" description="Helical" evidence="1">
    <location>
        <begin position="107"/>
        <end position="133"/>
    </location>
</feature>
<keyword evidence="1" id="KW-1133">Transmembrane helix</keyword>
<dbReference type="Proteomes" id="UP001634394">
    <property type="component" value="Unassembled WGS sequence"/>
</dbReference>
<evidence type="ECO:0000313" key="2">
    <source>
        <dbReference type="EMBL" id="KAL3841706.1"/>
    </source>
</evidence>
<sequence length="186" mass="20969">MSKKRCVLRIQVFLAFVLTFVLQALGLFSTYWHVQENVHKGLFYQCDSDKCSIEVTSQAALGLQCTSFIILFFCMLCAWISICCYGPDEDGIFMNDDDKGTFIFSGLCYYCWLVLYPIAGILSLVGCIVFGSTSDTIDLGWSFYMCIASGSITILAVCTLCMDYICMKSSQKSFARSLLYEMYLDN</sequence>
<feature type="transmembrane region" description="Helical" evidence="1">
    <location>
        <begin position="68"/>
        <end position="86"/>
    </location>
</feature>
<proteinExistence type="predicted"/>
<gene>
    <name evidence="2" type="ORF">ACJMK2_019812</name>
</gene>
<accession>A0ABD3TYF1</accession>
<dbReference type="EMBL" id="JBJQND010000017">
    <property type="protein sequence ID" value="KAL3841706.1"/>
    <property type="molecule type" value="Genomic_DNA"/>
</dbReference>
<feature type="transmembrane region" description="Helical" evidence="1">
    <location>
        <begin position="12"/>
        <end position="34"/>
    </location>
</feature>
<feature type="transmembrane region" description="Helical" evidence="1">
    <location>
        <begin position="139"/>
        <end position="166"/>
    </location>
</feature>
<reference evidence="2 3" key="1">
    <citation type="submission" date="2024-11" db="EMBL/GenBank/DDBJ databases">
        <title>Chromosome-level genome assembly of the freshwater bivalve Anodonta woodiana.</title>
        <authorList>
            <person name="Chen X."/>
        </authorList>
    </citation>
    <scope>NUCLEOTIDE SEQUENCE [LARGE SCALE GENOMIC DNA]</scope>
    <source>
        <strain evidence="2">MN2024</strain>
        <tissue evidence="2">Gills</tissue>
    </source>
</reference>
<dbReference type="Gene3D" id="1.20.140.150">
    <property type="match status" value="1"/>
</dbReference>
<name>A0ABD3TYF1_SINWO</name>